<evidence type="ECO:0000256" key="1">
    <source>
        <dbReference type="SAM" id="MobiDB-lite"/>
    </source>
</evidence>
<name>A0A0L0DK08_THETB</name>
<feature type="compositionally biased region" description="Polar residues" evidence="1">
    <location>
        <begin position="23"/>
        <end position="34"/>
    </location>
</feature>
<dbReference type="Proteomes" id="UP000054408">
    <property type="component" value="Unassembled WGS sequence"/>
</dbReference>
<evidence type="ECO:0000256" key="2">
    <source>
        <dbReference type="SAM" id="Phobius"/>
    </source>
</evidence>
<sequence length="325" mass="34507">MQGGMAMVEDTVDGQESPDDGTVASSSRPTSFRSLTMGRSGFPGAALPDVLPFDAVYSKYTNYHAGAPPHEPASSYSDEDFDDLAQVMSEDSSSDFGSSLMHPTQQSGDDVPSVIVSGCGPSLRRRREAYVDEARPVLQVTYVTPRVVAPFALSRPPLSWKAWATLHALLLALAVALASNMAVSGVLGYIYRDASCDKPLAWWLRIYAYATGGAFFVTCSVIVGLSIADKRGWLQLPATRSDVGIAALMGAVSLVAGSWGAYVLIVVLATSHCSNTAELLYTTTLIGSIVAIAEALLGLATALFCVWKMWRPLALTPYVPIGGQS</sequence>
<dbReference type="RefSeq" id="XP_013755161.1">
    <property type="nucleotide sequence ID" value="XM_013899707.1"/>
</dbReference>
<feature type="compositionally biased region" description="Acidic residues" evidence="1">
    <location>
        <begin position="10"/>
        <end position="19"/>
    </location>
</feature>
<feature type="transmembrane region" description="Helical" evidence="2">
    <location>
        <begin position="206"/>
        <end position="225"/>
    </location>
</feature>
<dbReference type="EMBL" id="GL349474">
    <property type="protein sequence ID" value="KNC52602.1"/>
    <property type="molecule type" value="Genomic_DNA"/>
</dbReference>
<keyword evidence="2" id="KW-0472">Membrane</keyword>
<dbReference type="GeneID" id="25567156"/>
<feature type="transmembrane region" description="Helical" evidence="2">
    <location>
        <begin position="245"/>
        <end position="265"/>
    </location>
</feature>
<proteinExistence type="predicted"/>
<feature type="region of interest" description="Disordered" evidence="1">
    <location>
        <begin position="91"/>
        <end position="113"/>
    </location>
</feature>
<organism evidence="3 4">
    <name type="scientific">Thecamonas trahens ATCC 50062</name>
    <dbReference type="NCBI Taxonomy" id="461836"/>
    <lineage>
        <taxon>Eukaryota</taxon>
        <taxon>Apusozoa</taxon>
        <taxon>Apusomonadida</taxon>
        <taxon>Apusomonadidae</taxon>
        <taxon>Thecamonas</taxon>
    </lineage>
</organism>
<feature type="transmembrane region" description="Helical" evidence="2">
    <location>
        <begin position="168"/>
        <end position="191"/>
    </location>
</feature>
<keyword evidence="2" id="KW-0812">Transmembrane</keyword>
<reference evidence="3 4" key="1">
    <citation type="submission" date="2010-05" db="EMBL/GenBank/DDBJ databases">
        <title>The Genome Sequence of Thecamonas trahens ATCC 50062.</title>
        <authorList>
            <consortium name="The Broad Institute Genome Sequencing Platform"/>
            <person name="Russ C."/>
            <person name="Cuomo C."/>
            <person name="Shea T."/>
            <person name="Young S.K."/>
            <person name="Zeng Q."/>
            <person name="Koehrsen M."/>
            <person name="Haas B."/>
            <person name="Borodovsky M."/>
            <person name="Guigo R."/>
            <person name="Alvarado L."/>
            <person name="Berlin A."/>
            <person name="Bochicchio J."/>
            <person name="Borenstein D."/>
            <person name="Chapman S."/>
            <person name="Chen Z."/>
            <person name="Freedman E."/>
            <person name="Gellesch M."/>
            <person name="Goldberg J."/>
            <person name="Griggs A."/>
            <person name="Gujja S."/>
            <person name="Heilman E."/>
            <person name="Heiman D."/>
            <person name="Hepburn T."/>
            <person name="Howarth C."/>
            <person name="Jen D."/>
            <person name="Larson L."/>
            <person name="Mehta T."/>
            <person name="Park D."/>
            <person name="Pearson M."/>
            <person name="Roberts A."/>
            <person name="Saif S."/>
            <person name="Shenoy N."/>
            <person name="Sisk P."/>
            <person name="Stolte C."/>
            <person name="Sykes S."/>
            <person name="Thomson T."/>
            <person name="Walk T."/>
            <person name="White J."/>
            <person name="Yandava C."/>
            <person name="Burger G."/>
            <person name="Gray M.W."/>
            <person name="Holland P.W.H."/>
            <person name="King N."/>
            <person name="Lang F.B.F."/>
            <person name="Roger A.J."/>
            <person name="Ruiz-Trillo I."/>
            <person name="Lander E."/>
            <person name="Nusbaum C."/>
        </authorList>
    </citation>
    <scope>NUCLEOTIDE SEQUENCE [LARGE SCALE GENOMIC DNA]</scope>
    <source>
        <strain evidence="3 4">ATCC 50062</strain>
    </source>
</reference>
<evidence type="ECO:0000313" key="3">
    <source>
        <dbReference type="EMBL" id="KNC52602.1"/>
    </source>
</evidence>
<keyword evidence="2" id="KW-1133">Transmembrane helix</keyword>
<feature type="region of interest" description="Disordered" evidence="1">
    <location>
        <begin position="1"/>
        <end position="35"/>
    </location>
</feature>
<gene>
    <name evidence="3" type="ORF">AMSG_08465</name>
</gene>
<dbReference type="AlphaFoldDB" id="A0A0L0DK08"/>
<evidence type="ECO:0000313" key="4">
    <source>
        <dbReference type="Proteomes" id="UP000054408"/>
    </source>
</evidence>
<evidence type="ECO:0008006" key="5">
    <source>
        <dbReference type="Google" id="ProtNLM"/>
    </source>
</evidence>
<keyword evidence="4" id="KW-1185">Reference proteome</keyword>
<accession>A0A0L0DK08</accession>
<protein>
    <recommendedName>
        <fullName evidence="5">Transmembrane protein</fullName>
    </recommendedName>
</protein>
<feature type="transmembrane region" description="Helical" evidence="2">
    <location>
        <begin position="285"/>
        <end position="307"/>
    </location>
</feature>